<dbReference type="AlphaFoldDB" id="A0A397TPK6"/>
<name>A0A397TPK6_9GLOM</name>
<dbReference type="EMBL" id="QKYT01000036">
    <property type="protein sequence ID" value="RIA96971.1"/>
    <property type="molecule type" value="Genomic_DNA"/>
</dbReference>
<sequence>MKITLMTKFVGITARTAINPQFTKIALINLIQAQTGSPFPQGGTPLIYAFTFNNRQDC</sequence>
<organism evidence="1 2">
    <name type="scientific">Glomus cerebriforme</name>
    <dbReference type="NCBI Taxonomy" id="658196"/>
    <lineage>
        <taxon>Eukaryota</taxon>
        <taxon>Fungi</taxon>
        <taxon>Fungi incertae sedis</taxon>
        <taxon>Mucoromycota</taxon>
        <taxon>Glomeromycotina</taxon>
        <taxon>Glomeromycetes</taxon>
        <taxon>Glomerales</taxon>
        <taxon>Glomeraceae</taxon>
        <taxon>Glomus</taxon>
    </lineage>
</organism>
<protein>
    <submittedName>
        <fullName evidence="1">Uncharacterized protein</fullName>
    </submittedName>
</protein>
<keyword evidence="2" id="KW-1185">Reference proteome</keyword>
<gene>
    <name evidence="1" type="ORF">C1645_814617</name>
</gene>
<reference evidence="1 2" key="1">
    <citation type="submission" date="2018-06" db="EMBL/GenBank/DDBJ databases">
        <title>Comparative genomics reveals the genomic features of Rhizophagus irregularis, R. cerebriforme, R. diaphanum and Gigaspora rosea, and their symbiotic lifestyle signature.</title>
        <authorList>
            <person name="Morin E."/>
            <person name="San Clemente H."/>
            <person name="Chen E.C.H."/>
            <person name="De La Providencia I."/>
            <person name="Hainaut M."/>
            <person name="Kuo A."/>
            <person name="Kohler A."/>
            <person name="Murat C."/>
            <person name="Tang N."/>
            <person name="Roy S."/>
            <person name="Loubradou J."/>
            <person name="Henrissat B."/>
            <person name="Grigoriev I.V."/>
            <person name="Corradi N."/>
            <person name="Roux C."/>
            <person name="Martin F.M."/>
        </authorList>
    </citation>
    <scope>NUCLEOTIDE SEQUENCE [LARGE SCALE GENOMIC DNA]</scope>
    <source>
        <strain evidence="1 2">DAOM 227022</strain>
    </source>
</reference>
<evidence type="ECO:0000313" key="2">
    <source>
        <dbReference type="Proteomes" id="UP000265703"/>
    </source>
</evidence>
<comment type="caution">
    <text evidence="1">The sequence shown here is derived from an EMBL/GenBank/DDBJ whole genome shotgun (WGS) entry which is preliminary data.</text>
</comment>
<dbReference type="Proteomes" id="UP000265703">
    <property type="component" value="Unassembled WGS sequence"/>
</dbReference>
<evidence type="ECO:0000313" key="1">
    <source>
        <dbReference type="EMBL" id="RIA96971.1"/>
    </source>
</evidence>
<proteinExistence type="predicted"/>
<accession>A0A397TPK6</accession>